<dbReference type="FunFam" id="1.10.150.80:FF:000001">
    <property type="entry name" value="Putative exosome component 10"/>
    <property type="match status" value="1"/>
</dbReference>
<dbReference type="OrthoDB" id="2250022at2759"/>
<accession>A0A8J5Y2F5</accession>
<dbReference type="InterPro" id="IPR012588">
    <property type="entry name" value="Exosome-assoc_fac_Rrp6_N"/>
</dbReference>
<name>A0A8J5Y2F5_9ROSI</name>
<feature type="region of interest" description="Disordered" evidence="10">
    <location>
        <begin position="811"/>
        <end position="862"/>
    </location>
</feature>
<keyword evidence="13" id="KW-1185">Reference proteome</keyword>
<evidence type="ECO:0000256" key="1">
    <source>
        <dbReference type="ARBA" id="ARBA00004123"/>
    </source>
</evidence>
<dbReference type="InterPro" id="IPR044876">
    <property type="entry name" value="HRDC_dom_sf"/>
</dbReference>
<evidence type="ECO:0000313" key="13">
    <source>
        <dbReference type="Proteomes" id="UP000701853"/>
    </source>
</evidence>
<feature type="compositionally biased region" description="Low complexity" evidence="10">
    <location>
        <begin position="852"/>
        <end position="862"/>
    </location>
</feature>
<keyword evidence="4" id="KW-0378">Hydrolase</keyword>
<dbReference type="GO" id="GO:0071051">
    <property type="term" value="P:poly(A)-dependent snoRNA 3'-end processing"/>
    <property type="evidence" value="ECO:0007669"/>
    <property type="project" value="TreeGrafter"/>
</dbReference>
<sequence length="950" mass="105891">MNINNYPIAMESPSEASKDAQSLQTLASGPFSSSLSSLFSSSRTLPSNQDFHFFKNFDGFKLPIDQIANISDSLLESIGSSAKTWCVNKAIKFPDRIGSIADDEAYDWLVDINDEILERFDVSVDEFQNIRKKEEETGRFIGFDPEINGFQLVYEKKKKKGDGGLMGDSVAESVSGKEGGSPSNSGVKVKKWALAAGASGKAKVPFHIPTIRKPQEEYNILVNNSNKPFEHVWLQRSEDGQCFVHPLEELSVMDFVDKDIADIEPVKPPSIESTPFKLVEEVKDLKELAAKLRSVNEFAVDLEHNQYRSFQGLTCLIQISTRNENFVVDTLKLRIHIGPYLRELFKDPTKKKVMHGADRDIVWLQRDFGIYICNLFDTGQASRVLKMERNSLEHLLQHFCGVTANKEYQNADWRLRPLPAEMLRYAREDTHFLLYIYDLMRIKLLSMPMEPEHCDAPLVEVYKKSSDVCMQLYEKELLTENSYLHIYGLQAAGLNAEQLSIVSGLYEWRDHIARSEDESTGYVLPNKILIEIAKQMPVTAGKLRRLLKSRLPYVERNLGAVVSIIKRSMQNAVSFEAAAQQLKMGRVLHASEECVAVNDGAVVVPLETRTDLKIAKDRTEIIDGGMRGLDGKTAKLASPPRKELGKTGSSIPGPDTDKKQKRYHMEPVVNSISMSVREGLTDSGLSPPSTKVASGATVQILKRPNCGFGAFLGNSATKKKSDIDKKCNLPRRSDAVHARSFNSFIPKEENKLEQIRSSVNLPFHSFLGIEEQSKLVTEEATKVSQISQPEEPPPVVATELTSEDIIMLEENSNKDESNDGGGGPKPSDASVGDNPVCYTSETSKGDNEETMSLSDLSTSFQQSTQSFKVKESKEQSGSLQIKPFDYEAARKQVKFGVDTQEKPGSQVNSARKKKSSAVGLLQIDDGTKLFPQARRRQAFPASGNRSATFR</sequence>
<dbReference type="Gene3D" id="3.30.420.10">
    <property type="entry name" value="Ribonuclease H-like superfamily/Ribonuclease H"/>
    <property type="match status" value="1"/>
</dbReference>
<dbReference type="AlphaFoldDB" id="A0A8J5Y2F5"/>
<dbReference type="GO" id="GO:0080188">
    <property type="term" value="P:gene silencing by siRNA-directed DNA methylation"/>
    <property type="evidence" value="ECO:0007669"/>
    <property type="project" value="UniProtKB-ARBA"/>
</dbReference>
<evidence type="ECO:0000256" key="8">
    <source>
        <dbReference type="ARBA" id="ARBA00023242"/>
    </source>
</evidence>
<dbReference type="GO" id="GO:0071035">
    <property type="term" value="P:nuclear polyadenylation-dependent rRNA catabolic process"/>
    <property type="evidence" value="ECO:0007669"/>
    <property type="project" value="TreeGrafter"/>
</dbReference>
<dbReference type="EMBL" id="JAHUZN010000013">
    <property type="protein sequence ID" value="KAG8472891.1"/>
    <property type="molecule type" value="Genomic_DNA"/>
</dbReference>
<keyword evidence="3" id="KW-0540">Nuclease</keyword>
<dbReference type="GO" id="GO:0005730">
    <property type="term" value="C:nucleolus"/>
    <property type="evidence" value="ECO:0007669"/>
    <property type="project" value="TreeGrafter"/>
</dbReference>
<keyword evidence="6" id="KW-0269">Exonuclease</keyword>
<dbReference type="InterPro" id="IPR045092">
    <property type="entry name" value="Rrp6-like"/>
</dbReference>
<dbReference type="PANTHER" id="PTHR12124:SF47">
    <property type="entry name" value="EXOSOME COMPONENT 10"/>
    <property type="match status" value="1"/>
</dbReference>
<evidence type="ECO:0000256" key="6">
    <source>
        <dbReference type="ARBA" id="ARBA00022839"/>
    </source>
</evidence>
<dbReference type="InterPro" id="IPR012337">
    <property type="entry name" value="RNaseH-like_sf"/>
</dbReference>
<dbReference type="GO" id="GO:0003727">
    <property type="term" value="F:single-stranded RNA binding"/>
    <property type="evidence" value="ECO:0007669"/>
    <property type="project" value="TreeGrafter"/>
</dbReference>
<dbReference type="GO" id="GO:0071040">
    <property type="term" value="P:nuclear polyadenylation-dependent antisense transcript catabolic process"/>
    <property type="evidence" value="ECO:0007669"/>
    <property type="project" value="TreeGrafter"/>
</dbReference>
<comment type="subcellular location">
    <subcellularLocation>
        <location evidence="1">Nucleus</location>
    </subcellularLocation>
</comment>
<keyword evidence="7" id="KW-0943">RNA-mediated gene silencing</keyword>
<keyword evidence="5" id="KW-0271">Exosome</keyword>
<keyword evidence="2" id="KW-0698">rRNA processing</keyword>
<feature type="domain" description="HRDC" evidence="11">
    <location>
        <begin position="495"/>
        <end position="575"/>
    </location>
</feature>
<dbReference type="InterPro" id="IPR002121">
    <property type="entry name" value="HRDC_dom"/>
</dbReference>
<evidence type="ECO:0000256" key="9">
    <source>
        <dbReference type="ARBA" id="ARBA00043957"/>
    </source>
</evidence>
<dbReference type="GO" id="GO:0071037">
    <property type="term" value="P:nuclear polyadenylation-dependent snRNA catabolic process"/>
    <property type="evidence" value="ECO:0007669"/>
    <property type="project" value="TreeGrafter"/>
</dbReference>
<dbReference type="GO" id="GO:0000176">
    <property type="term" value="C:nuclear exosome (RNase complex)"/>
    <property type="evidence" value="ECO:0007669"/>
    <property type="project" value="InterPro"/>
</dbReference>
<dbReference type="InterPro" id="IPR049559">
    <property type="entry name" value="Rrp6p-like_exo"/>
</dbReference>
<dbReference type="Pfam" id="PF08066">
    <property type="entry name" value="PMC2NT"/>
    <property type="match status" value="1"/>
</dbReference>
<protein>
    <recommendedName>
        <fullName evidence="11">HRDC domain-containing protein</fullName>
    </recommendedName>
</protein>
<keyword evidence="8" id="KW-0539">Nucleus</keyword>
<dbReference type="Gene3D" id="1.10.150.80">
    <property type="entry name" value="HRDC domain"/>
    <property type="match status" value="1"/>
</dbReference>
<comment type="caution">
    <text evidence="12">The sequence shown here is derived from an EMBL/GenBank/DDBJ whole genome shotgun (WGS) entry which is preliminary data.</text>
</comment>
<evidence type="ECO:0000256" key="7">
    <source>
        <dbReference type="ARBA" id="ARBA00023158"/>
    </source>
</evidence>
<dbReference type="SMART" id="SM00474">
    <property type="entry name" value="35EXOc"/>
    <property type="match status" value="1"/>
</dbReference>
<feature type="region of interest" description="Disordered" evidence="10">
    <location>
        <begin position="159"/>
        <end position="186"/>
    </location>
</feature>
<feature type="region of interest" description="Disordered" evidence="10">
    <location>
        <begin position="630"/>
        <end position="662"/>
    </location>
</feature>
<dbReference type="SUPFAM" id="SSF47819">
    <property type="entry name" value="HRDC-like"/>
    <property type="match status" value="1"/>
</dbReference>
<dbReference type="Pfam" id="PF00570">
    <property type="entry name" value="HRDC"/>
    <property type="match status" value="1"/>
</dbReference>
<gene>
    <name evidence="12" type="ORF">CXB51_034848</name>
</gene>
<proteinExistence type="inferred from homology"/>
<dbReference type="GO" id="GO:0071036">
    <property type="term" value="P:nuclear polyadenylation-dependent snoRNA catabolic process"/>
    <property type="evidence" value="ECO:0007669"/>
    <property type="project" value="TreeGrafter"/>
</dbReference>
<evidence type="ECO:0000259" key="11">
    <source>
        <dbReference type="PROSITE" id="PS50967"/>
    </source>
</evidence>
<evidence type="ECO:0000256" key="3">
    <source>
        <dbReference type="ARBA" id="ARBA00022722"/>
    </source>
</evidence>
<dbReference type="InterPro" id="IPR010997">
    <property type="entry name" value="HRDC-like_sf"/>
</dbReference>
<dbReference type="GO" id="GO:0000166">
    <property type="term" value="F:nucleotide binding"/>
    <property type="evidence" value="ECO:0007669"/>
    <property type="project" value="InterPro"/>
</dbReference>
<dbReference type="CDD" id="cd06147">
    <property type="entry name" value="Rrp6p_like_exo"/>
    <property type="match status" value="1"/>
</dbReference>
<dbReference type="FunFam" id="3.30.420.10:FF:000065">
    <property type="entry name" value="Protein RRP6-like 2 isoform A"/>
    <property type="match status" value="1"/>
</dbReference>
<dbReference type="Pfam" id="PF01612">
    <property type="entry name" value="DNA_pol_A_exo1"/>
    <property type="match status" value="1"/>
</dbReference>
<dbReference type="GO" id="GO:0000175">
    <property type="term" value="F:3'-5'-RNA exonuclease activity"/>
    <property type="evidence" value="ECO:0007669"/>
    <property type="project" value="InterPro"/>
</dbReference>
<comment type="similarity">
    <text evidence="9">Belongs to the exosome component 10/RRP6 family.</text>
</comment>
<dbReference type="PANTHER" id="PTHR12124">
    <property type="entry name" value="POLYMYOSITIS/SCLERODERMA AUTOANTIGEN-RELATED"/>
    <property type="match status" value="1"/>
</dbReference>
<evidence type="ECO:0000313" key="12">
    <source>
        <dbReference type="EMBL" id="KAG8472891.1"/>
    </source>
</evidence>
<evidence type="ECO:0000256" key="10">
    <source>
        <dbReference type="SAM" id="MobiDB-lite"/>
    </source>
</evidence>
<dbReference type="InterPro" id="IPR002562">
    <property type="entry name" value="3'-5'_exonuclease_dom"/>
</dbReference>
<dbReference type="GO" id="GO:0000467">
    <property type="term" value="P:exonucleolytic trimming to generate mature 3'-end of 5.8S rRNA from tricistronic rRNA transcript (SSU-rRNA, 5.8S rRNA, LSU-rRNA)"/>
    <property type="evidence" value="ECO:0007669"/>
    <property type="project" value="InterPro"/>
</dbReference>
<dbReference type="Proteomes" id="UP000701853">
    <property type="component" value="Chromosome 13"/>
</dbReference>
<dbReference type="PROSITE" id="PS50967">
    <property type="entry name" value="HRDC"/>
    <property type="match status" value="1"/>
</dbReference>
<reference evidence="12 13" key="1">
    <citation type="journal article" date="2021" name="bioRxiv">
        <title>The Gossypium anomalum genome as a resource for cotton improvement and evolutionary analysis of hybrid incompatibility.</title>
        <authorList>
            <person name="Grover C.E."/>
            <person name="Yuan D."/>
            <person name="Arick M.A."/>
            <person name="Miller E.R."/>
            <person name="Hu G."/>
            <person name="Peterson D.G."/>
            <person name="Wendel J.F."/>
            <person name="Udall J.A."/>
        </authorList>
    </citation>
    <scope>NUCLEOTIDE SEQUENCE [LARGE SCALE GENOMIC DNA]</scope>
    <source>
        <strain evidence="12">JFW-Udall</strain>
        <tissue evidence="12">Leaf</tissue>
    </source>
</reference>
<dbReference type="GO" id="GO:0071039">
    <property type="term" value="P:nuclear polyadenylation-dependent CUT catabolic process"/>
    <property type="evidence" value="ECO:0007669"/>
    <property type="project" value="TreeGrafter"/>
</dbReference>
<dbReference type="InterPro" id="IPR036397">
    <property type="entry name" value="RNaseH_sf"/>
</dbReference>
<evidence type="ECO:0000256" key="2">
    <source>
        <dbReference type="ARBA" id="ARBA00022552"/>
    </source>
</evidence>
<dbReference type="GO" id="GO:0071044">
    <property type="term" value="P:histone mRNA catabolic process"/>
    <property type="evidence" value="ECO:0007669"/>
    <property type="project" value="TreeGrafter"/>
</dbReference>
<dbReference type="SMART" id="SM00341">
    <property type="entry name" value="HRDC"/>
    <property type="match status" value="1"/>
</dbReference>
<dbReference type="GO" id="GO:0071038">
    <property type="term" value="P:TRAMP-dependent tRNA surveillance pathway"/>
    <property type="evidence" value="ECO:0007669"/>
    <property type="project" value="TreeGrafter"/>
</dbReference>
<dbReference type="SUPFAM" id="SSF53098">
    <property type="entry name" value="Ribonuclease H-like"/>
    <property type="match status" value="1"/>
</dbReference>
<evidence type="ECO:0000256" key="4">
    <source>
        <dbReference type="ARBA" id="ARBA00022801"/>
    </source>
</evidence>
<evidence type="ECO:0000256" key="5">
    <source>
        <dbReference type="ARBA" id="ARBA00022835"/>
    </source>
</evidence>
<organism evidence="12 13">
    <name type="scientific">Gossypium anomalum</name>
    <dbReference type="NCBI Taxonomy" id="47600"/>
    <lineage>
        <taxon>Eukaryota</taxon>
        <taxon>Viridiplantae</taxon>
        <taxon>Streptophyta</taxon>
        <taxon>Embryophyta</taxon>
        <taxon>Tracheophyta</taxon>
        <taxon>Spermatophyta</taxon>
        <taxon>Magnoliopsida</taxon>
        <taxon>eudicotyledons</taxon>
        <taxon>Gunneridae</taxon>
        <taxon>Pentapetalae</taxon>
        <taxon>rosids</taxon>
        <taxon>malvids</taxon>
        <taxon>Malvales</taxon>
        <taxon>Malvaceae</taxon>
        <taxon>Malvoideae</taxon>
        <taxon>Gossypium</taxon>
    </lineage>
</organism>